<dbReference type="GO" id="GO:0004497">
    <property type="term" value="F:monooxygenase activity"/>
    <property type="evidence" value="ECO:0007669"/>
    <property type="project" value="UniProtKB-KW"/>
</dbReference>
<name>A0A9Y1YYE3_9CUCU</name>
<keyword evidence="9" id="KW-0492">Microsome</keyword>
<dbReference type="PANTHER" id="PTHR24291:SF189">
    <property type="entry name" value="CYTOCHROME P450 4C3-RELATED"/>
    <property type="match status" value="1"/>
</dbReference>
<feature type="binding site" description="axial binding residue" evidence="14">
    <location>
        <position position="458"/>
    </location>
    <ligand>
        <name>heme</name>
        <dbReference type="ChEBI" id="CHEBI:30413"/>
    </ligand>
    <ligandPart>
        <name>Fe</name>
        <dbReference type="ChEBI" id="CHEBI:18248"/>
    </ligandPart>
</feature>
<dbReference type="InterPro" id="IPR001128">
    <property type="entry name" value="Cyt_P450"/>
</dbReference>
<proteinExistence type="evidence at transcript level"/>
<dbReference type="Pfam" id="PF00067">
    <property type="entry name" value="p450"/>
    <property type="match status" value="1"/>
</dbReference>
<evidence type="ECO:0000256" key="9">
    <source>
        <dbReference type="ARBA" id="ARBA00022848"/>
    </source>
</evidence>
<comment type="cofactor">
    <cofactor evidence="1 14">
        <name>heme</name>
        <dbReference type="ChEBI" id="CHEBI:30413"/>
    </cofactor>
</comment>
<protein>
    <submittedName>
        <fullName evidence="17">Cytochrome P450 monooxygenase CYP410D4</fullName>
    </submittedName>
</protein>
<evidence type="ECO:0000313" key="17">
    <source>
        <dbReference type="EMBL" id="WIT94135.1"/>
    </source>
</evidence>
<evidence type="ECO:0000256" key="10">
    <source>
        <dbReference type="ARBA" id="ARBA00023002"/>
    </source>
</evidence>
<dbReference type="SUPFAM" id="SSF48264">
    <property type="entry name" value="Cytochrome P450"/>
    <property type="match status" value="1"/>
</dbReference>
<dbReference type="PROSITE" id="PS00086">
    <property type="entry name" value="CYTOCHROME_P450"/>
    <property type="match status" value="1"/>
</dbReference>
<feature type="transmembrane region" description="Helical" evidence="16">
    <location>
        <begin position="12"/>
        <end position="37"/>
    </location>
</feature>
<evidence type="ECO:0000256" key="3">
    <source>
        <dbReference type="ARBA" id="ARBA00004174"/>
    </source>
</evidence>
<evidence type="ECO:0000256" key="2">
    <source>
        <dbReference type="ARBA" id="ARBA00003690"/>
    </source>
</evidence>
<keyword evidence="13 16" id="KW-0472">Membrane</keyword>
<dbReference type="InterPro" id="IPR017972">
    <property type="entry name" value="Cyt_P450_CS"/>
</dbReference>
<keyword evidence="16" id="KW-1133">Transmembrane helix</keyword>
<dbReference type="GO" id="GO:0020037">
    <property type="term" value="F:heme binding"/>
    <property type="evidence" value="ECO:0007669"/>
    <property type="project" value="InterPro"/>
</dbReference>
<keyword evidence="16" id="KW-0812">Transmembrane</keyword>
<evidence type="ECO:0000256" key="13">
    <source>
        <dbReference type="ARBA" id="ARBA00023136"/>
    </source>
</evidence>
<evidence type="ECO:0000256" key="16">
    <source>
        <dbReference type="SAM" id="Phobius"/>
    </source>
</evidence>
<comment type="similarity">
    <text evidence="5 15">Belongs to the cytochrome P450 family.</text>
</comment>
<dbReference type="PRINTS" id="PR00463">
    <property type="entry name" value="EP450I"/>
</dbReference>
<keyword evidence="7 14" id="KW-0479">Metal-binding</keyword>
<reference evidence="17" key="1">
    <citation type="submission" date="2022-11" db="EMBL/GenBank/DDBJ databases">
        <authorList>
            <person name="Dai L."/>
        </authorList>
    </citation>
    <scope>NUCLEOTIDE SEQUENCE</scope>
</reference>
<dbReference type="PANTHER" id="PTHR24291">
    <property type="entry name" value="CYTOCHROME P450 FAMILY 4"/>
    <property type="match status" value="1"/>
</dbReference>
<evidence type="ECO:0000256" key="5">
    <source>
        <dbReference type="ARBA" id="ARBA00010617"/>
    </source>
</evidence>
<evidence type="ECO:0000256" key="14">
    <source>
        <dbReference type="PIRSR" id="PIRSR602401-1"/>
    </source>
</evidence>
<dbReference type="InterPro" id="IPR050196">
    <property type="entry name" value="Cytochrome_P450_Monoox"/>
</dbReference>
<keyword evidence="10 15" id="KW-0560">Oxidoreductase</keyword>
<feature type="transmembrane region" description="Helical" evidence="16">
    <location>
        <begin position="57"/>
        <end position="76"/>
    </location>
</feature>
<evidence type="ECO:0000256" key="1">
    <source>
        <dbReference type="ARBA" id="ARBA00001971"/>
    </source>
</evidence>
<evidence type="ECO:0000256" key="8">
    <source>
        <dbReference type="ARBA" id="ARBA00022824"/>
    </source>
</evidence>
<dbReference type="InterPro" id="IPR002401">
    <property type="entry name" value="Cyt_P450_E_grp-I"/>
</dbReference>
<evidence type="ECO:0000256" key="6">
    <source>
        <dbReference type="ARBA" id="ARBA00022617"/>
    </source>
</evidence>
<keyword evidence="6 14" id="KW-0349">Heme</keyword>
<dbReference type="AlphaFoldDB" id="A0A9Y1YYE3"/>
<sequence>MGKYDKRFVRHTSTIIMVLSFLIKCILTLLFSSVLYYLWLIVTNYRVAWFSMSQKGLWLPLFPFVGNAYLAVFTGLRVNMLSSLLWGERVAGMPLNFWYGKHYHYVINSAEKARIVLNHPKCQDKAALYNNLRYIFKNSILLSPEEQWKGRRRYLRSAYNTNMINTFIPTFYQQSCALIDLIKKKKPEDDHYKFFNTHAFMNFFLTSIGWLAEDVKDSDVKEFGHLVDKTQDEFVKLFVTPSIPISIWIRSPLGTKLYIFRKQMMQVLNNIIKKKIAQMAKHSEYVANTTELPLVELLLNDGYDSLEKQTEIFHEFTLFAAAATDTTGHSLTFVFTLLGMFPDIQQKLYEEVMSVVEDKEIDNQMLSKLVYTEAVLNEALRIFPVIPLLGRYCHKDIELGDKTVPAGANIVLSIFHIHRNPEYWDNPLEFDPSRFLPENCGKIKPGSFLPFSIGPRNCIGQRMATTLIKMTIATVVRHFKISSKHKSIKEFKLSSCISMKTRYHLDLHFTPRSQNGH</sequence>
<evidence type="ECO:0000256" key="15">
    <source>
        <dbReference type="RuleBase" id="RU000461"/>
    </source>
</evidence>
<dbReference type="GO" id="GO:0005506">
    <property type="term" value="F:iron ion binding"/>
    <property type="evidence" value="ECO:0007669"/>
    <property type="project" value="InterPro"/>
</dbReference>
<evidence type="ECO:0000256" key="11">
    <source>
        <dbReference type="ARBA" id="ARBA00023004"/>
    </source>
</evidence>
<dbReference type="EMBL" id="OP870554">
    <property type="protein sequence ID" value="WIT94135.1"/>
    <property type="molecule type" value="mRNA"/>
</dbReference>
<evidence type="ECO:0000256" key="4">
    <source>
        <dbReference type="ARBA" id="ARBA00004406"/>
    </source>
</evidence>
<comment type="subcellular location">
    <subcellularLocation>
        <location evidence="4">Endoplasmic reticulum membrane</location>
        <topology evidence="4">Peripheral membrane protein</topology>
    </subcellularLocation>
    <subcellularLocation>
        <location evidence="3">Microsome membrane</location>
        <topology evidence="3">Peripheral membrane protein</topology>
    </subcellularLocation>
</comment>
<dbReference type="PRINTS" id="PR00385">
    <property type="entry name" value="P450"/>
</dbReference>
<organism evidence="17">
    <name type="scientific">Euwallacea interjectus</name>
    <dbReference type="NCBI Taxonomy" id="321055"/>
    <lineage>
        <taxon>Eukaryota</taxon>
        <taxon>Metazoa</taxon>
        <taxon>Ecdysozoa</taxon>
        <taxon>Arthropoda</taxon>
        <taxon>Hexapoda</taxon>
        <taxon>Insecta</taxon>
        <taxon>Pterygota</taxon>
        <taxon>Neoptera</taxon>
        <taxon>Endopterygota</taxon>
        <taxon>Coleoptera</taxon>
        <taxon>Polyphaga</taxon>
        <taxon>Cucujiformia</taxon>
        <taxon>Curculionidae</taxon>
        <taxon>Scolytinae</taxon>
        <taxon>Euwallacea</taxon>
    </lineage>
</organism>
<dbReference type="InterPro" id="IPR036396">
    <property type="entry name" value="Cyt_P450_sf"/>
</dbReference>
<dbReference type="GO" id="GO:0016705">
    <property type="term" value="F:oxidoreductase activity, acting on paired donors, with incorporation or reduction of molecular oxygen"/>
    <property type="evidence" value="ECO:0007669"/>
    <property type="project" value="InterPro"/>
</dbReference>
<dbReference type="GO" id="GO:0005789">
    <property type="term" value="C:endoplasmic reticulum membrane"/>
    <property type="evidence" value="ECO:0007669"/>
    <property type="project" value="UniProtKB-SubCell"/>
</dbReference>
<keyword evidence="11 14" id="KW-0408">Iron</keyword>
<keyword evidence="8" id="KW-0256">Endoplasmic reticulum</keyword>
<dbReference type="Gene3D" id="1.10.630.10">
    <property type="entry name" value="Cytochrome P450"/>
    <property type="match status" value="1"/>
</dbReference>
<evidence type="ECO:0000256" key="7">
    <source>
        <dbReference type="ARBA" id="ARBA00022723"/>
    </source>
</evidence>
<accession>A0A9Y1YYE3</accession>
<reference evidence="17" key="2">
    <citation type="journal article" date="2023" name="Genomics">
        <title>Transcriptome analysis of Euwallacea interjectus reveals differentially expressed unigenes related to developmental stages and egg laid.</title>
        <authorList>
            <person name="Hu J."/>
            <person name="Zhao C."/>
            <person name="Tan J."/>
            <person name="Lai S."/>
            <person name="Zhou Y."/>
            <person name="Dai L."/>
        </authorList>
    </citation>
    <scope>NUCLEOTIDE SEQUENCE</scope>
</reference>
<evidence type="ECO:0000256" key="12">
    <source>
        <dbReference type="ARBA" id="ARBA00023033"/>
    </source>
</evidence>
<comment type="function">
    <text evidence="2">May be involved in the metabolism of insect hormones and in the breakdown of synthetic insecticides.</text>
</comment>
<keyword evidence="12 15" id="KW-0503">Monooxygenase</keyword>